<dbReference type="Pfam" id="PF07727">
    <property type="entry name" value="RVT_2"/>
    <property type="match status" value="1"/>
</dbReference>
<dbReference type="Gene3D" id="3.60.20.30">
    <property type="entry name" value="(Glycosyl)asparaginase"/>
    <property type="match status" value="1"/>
</dbReference>
<dbReference type="GO" id="GO:0006508">
    <property type="term" value="P:proteolysis"/>
    <property type="evidence" value="ECO:0007669"/>
    <property type="project" value="UniProtKB-KW"/>
</dbReference>
<feature type="binding site" evidence="10">
    <location>
        <begin position="224"/>
        <end position="227"/>
    </location>
    <ligand>
        <name>substrate</name>
    </ligand>
</feature>
<evidence type="ECO:0000256" key="3">
    <source>
        <dbReference type="ARBA" id="ARBA00011601"/>
    </source>
</evidence>
<dbReference type="GO" id="GO:0008146">
    <property type="term" value="F:sulfotransferase activity"/>
    <property type="evidence" value="ECO:0007669"/>
    <property type="project" value="InterPro"/>
</dbReference>
<proteinExistence type="inferred from homology"/>
<comment type="subunit">
    <text evidence="3">Heterotetramer of two alpha and two beta chains arranged as a dimer of alpha/beta heterodimers.</text>
</comment>
<dbReference type="FunFam" id="3.60.20.30:FF:000001">
    <property type="entry name" value="Isoaspartyl peptidase/L-asparaginase"/>
    <property type="match status" value="1"/>
</dbReference>
<dbReference type="InterPro" id="IPR013103">
    <property type="entry name" value="RVT_2"/>
</dbReference>
<feature type="site" description="Cleavage; by autolysis" evidence="11">
    <location>
        <begin position="173"/>
        <end position="174"/>
    </location>
</feature>
<dbReference type="InterPro" id="IPR000863">
    <property type="entry name" value="Sulfotransferase_dom"/>
</dbReference>
<gene>
    <name evidence="14" type="ORF">Prudu_1086S000400</name>
</gene>
<dbReference type="SUPFAM" id="SSF52540">
    <property type="entry name" value="P-loop containing nucleoside triphosphate hydrolases"/>
    <property type="match status" value="3"/>
</dbReference>
<dbReference type="GO" id="GO:0004067">
    <property type="term" value="F:asparaginase activity"/>
    <property type="evidence" value="ECO:0007669"/>
    <property type="project" value="UniProtKB-ARBA"/>
</dbReference>
<dbReference type="Pfam" id="PF01112">
    <property type="entry name" value="Asparaginase_2"/>
    <property type="match status" value="1"/>
</dbReference>
<dbReference type="EC" id="3.4.19.5" evidence="4"/>
<comment type="catalytic activity">
    <reaction evidence="1">
        <text>Cleavage of a beta-linked Asp residue from the N-terminus of a polypeptide.</text>
        <dbReference type="EC" id="3.4.19.5"/>
    </reaction>
</comment>
<evidence type="ECO:0000256" key="9">
    <source>
        <dbReference type="PIRSR" id="PIRSR600246-1"/>
    </source>
</evidence>
<dbReference type="AlphaFoldDB" id="A0A5H2XSR0"/>
<evidence type="ECO:0000256" key="2">
    <source>
        <dbReference type="ARBA" id="ARBA00005771"/>
    </source>
</evidence>
<keyword evidence="5" id="KW-0645">Protease</keyword>
<evidence type="ECO:0000256" key="8">
    <source>
        <dbReference type="ARBA" id="ARBA00022813"/>
    </source>
</evidence>
<feature type="active site" description="Nucleophile" evidence="9">
    <location>
        <position position="174"/>
    </location>
</feature>
<comment type="similarity">
    <text evidence="2">Belongs to the sulfotransferase 1 family.</text>
</comment>
<dbReference type="SUPFAM" id="SSF56235">
    <property type="entry name" value="N-terminal nucleophile aminohydrolases (Ntn hydrolases)"/>
    <property type="match status" value="1"/>
</dbReference>
<name>A0A5H2XSR0_PRUDU</name>
<keyword evidence="7 14" id="KW-0378">Hydrolase</keyword>
<dbReference type="InterPro" id="IPR027417">
    <property type="entry name" value="P-loop_NTPase"/>
</dbReference>
<accession>A0A5H2XSR0</accession>
<evidence type="ECO:0000313" key="14">
    <source>
        <dbReference type="EMBL" id="BBN69669.1"/>
    </source>
</evidence>
<keyword evidence="8" id="KW-0068">Autocatalytic cleavage</keyword>
<protein>
    <recommendedName>
        <fullName evidence="4">beta-aspartyl-peptidase</fullName>
        <ecNumber evidence="4">3.4.19.5</ecNumber>
    </recommendedName>
</protein>
<feature type="domain" description="Sulfotransferase" evidence="12">
    <location>
        <begin position="618"/>
        <end position="905"/>
    </location>
</feature>
<evidence type="ECO:0000256" key="6">
    <source>
        <dbReference type="ARBA" id="ARBA00022679"/>
    </source>
</evidence>
<dbReference type="PANTHER" id="PTHR11783">
    <property type="entry name" value="SULFOTRANSFERASE SULT"/>
    <property type="match status" value="1"/>
</dbReference>
<organism evidence="14">
    <name type="scientific">Prunus dulcis</name>
    <name type="common">Almond</name>
    <name type="synonym">Amygdalus dulcis</name>
    <dbReference type="NCBI Taxonomy" id="3755"/>
    <lineage>
        <taxon>Eukaryota</taxon>
        <taxon>Viridiplantae</taxon>
        <taxon>Streptophyta</taxon>
        <taxon>Embryophyta</taxon>
        <taxon>Tracheophyta</taxon>
        <taxon>Spermatophyta</taxon>
        <taxon>Magnoliopsida</taxon>
        <taxon>eudicotyledons</taxon>
        <taxon>Gunneridae</taxon>
        <taxon>Pentapetalae</taxon>
        <taxon>rosids</taxon>
        <taxon>fabids</taxon>
        <taxon>Rosales</taxon>
        <taxon>Rosaceae</taxon>
        <taxon>Amygdaloideae</taxon>
        <taxon>Amygdaleae</taxon>
        <taxon>Prunus</taxon>
    </lineage>
</organism>
<feature type="domain" description="Reverse transcriptase Ty1/copia-type" evidence="13">
    <location>
        <begin position="935"/>
        <end position="994"/>
    </location>
</feature>
<feature type="domain" description="Sulfotransferase" evidence="12">
    <location>
        <begin position="354"/>
        <end position="605"/>
    </location>
</feature>
<keyword evidence="6" id="KW-0808">Transferase</keyword>
<evidence type="ECO:0000256" key="7">
    <source>
        <dbReference type="ARBA" id="ARBA00022801"/>
    </source>
</evidence>
<dbReference type="InterPro" id="IPR029055">
    <property type="entry name" value="Ntn_hydrolases_N"/>
</dbReference>
<dbReference type="GO" id="GO:0008798">
    <property type="term" value="F:beta-aspartyl-peptidase activity"/>
    <property type="evidence" value="ECO:0007669"/>
    <property type="project" value="UniProtKB-EC"/>
</dbReference>
<evidence type="ECO:0000256" key="1">
    <source>
        <dbReference type="ARBA" id="ARBA00000306"/>
    </source>
</evidence>
<dbReference type="InterPro" id="IPR000246">
    <property type="entry name" value="Peptidase_T2"/>
</dbReference>
<evidence type="ECO:0000256" key="10">
    <source>
        <dbReference type="PIRSR" id="PIRSR600246-2"/>
    </source>
</evidence>
<feature type="non-terminal residue" evidence="14">
    <location>
        <position position="1123"/>
    </location>
</feature>
<feature type="domain" description="Sulfotransferase" evidence="12">
    <location>
        <begin position="1005"/>
        <end position="1119"/>
    </location>
</feature>
<evidence type="ECO:0000259" key="12">
    <source>
        <dbReference type="Pfam" id="PF00685"/>
    </source>
</evidence>
<evidence type="ECO:0000256" key="4">
    <source>
        <dbReference type="ARBA" id="ARBA00012879"/>
    </source>
</evidence>
<reference evidence="14" key="1">
    <citation type="journal article" date="2019" name="Science">
        <title>Mutation of a bHLH transcription factor allowed almond domestication.</title>
        <authorList>
            <person name="Sanchez-Perez R."/>
            <person name="Pavan S."/>
            <person name="Mazzeo R."/>
            <person name="Moldovan C."/>
            <person name="Aiese Cigliano R."/>
            <person name="Del Cueto J."/>
            <person name="Ricciardi F."/>
            <person name="Lotti C."/>
            <person name="Ricciardi L."/>
            <person name="Dicenta F."/>
            <person name="Lopez-Marques R.L."/>
            <person name="Lindberg Moller B."/>
        </authorList>
    </citation>
    <scope>NUCLEOTIDE SEQUENCE</scope>
</reference>
<feature type="binding site" evidence="10">
    <location>
        <begin position="202"/>
        <end position="205"/>
    </location>
    <ligand>
        <name>substrate</name>
    </ligand>
</feature>
<dbReference type="Pfam" id="PF00685">
    <property type="entry name" value="Sulfotransfer_1"/>
    <property type="match status" value="3"/>
</dbReference>
<dbReference type="CDD" id="cd04701">
    <property type="entry name" value="Asparaginase_2"/>
    <property type="match status" value="1"/>
</dbReference>
<sequence length="1123" mass="125430">MGWAIALHGGAGDIPLSLPPERRLPREAGLRHCLHIGVEALKAKTSALDVVELVVRELENIPHFNAGQGSVLTTQGTVEMEACIMDGTKRCGAVSGLTTVVNPISLARLVMEKTPHIYLAFDGAEAFAREQGVETVDSSHFITPENVERLKQAKEANRVQKETPEADGDSKLGTVGCVAVDSLGNLASATSTGGLVNKMVGRIGDTPIIGAGTYANSLCAVSATGKGEAIIRGTVARDVAAVMEFKCVSLKEAAAYVVEEGTPKGNVVTMPFNTTGMFRACATEYGYSEIGIWPSIMASLSLSDYQEQEEKKDVLQNCEEIISTLPKDRGWGTEHYYQYEGFWYPPIFLEVWHNMVKALMFAIQNRENYDFLSHPLLTKSPQDCVPYIELLAHQDNPIDYLDAIASPRFLATHIPHRSLPKSILNSGTKIVSVARNPKDVLISYWVFSQKIRSSINKLAPLPMEEGFELFCKGVALSGPFWDNVLGYWEASLENPEKVLFLKFEDIKIDTECSVKRLAEFMGLPFSSKEEQEGAVREIIKLCSFDNLSNLEVNKSGTFGVGSKTDGKFCNDVFFRRGQTGDSKNHLTPEMLDRLDKITEQKLGASGTIWAQRSFRARDTDILLAASPKSGTTWMKALMFAIVNRKRYPHLPSSSLASHPLLTKSPHNCVPYLEVRDEEHMIGGNPIAYLDSLPPSSPRLLSTHIPYTSLPKSILSDSGGRIVYIARNPKDVFVSYWSFCQKFKSKTDPSKGQPLAAISMEEAFELFCRGVSITGPFWDHVLDYWKASLERPDQVVFMKYEDMKMDTMQHVKRLAEFMGHPFSLEEERQGVVQEIINLCSFQNLSNLEVNKSGAYRVHIASQTGQTPLLVNNSAFFRRGEVGDSKNHLTVEMLEHLDKITEEKLGSFVEPENFDEAAQDEAWKKAMENEMNMIEKNQTWELVNRPFNKIIGVKWVYKTKLNLDGSVQKHKARLVAKGYAQKPGIDYNETFAPVASGVSSKRQPIPDQEVFMKYEDMKMDTMQHVKRLAEFMGHPFSLEEERQGVVQEIINLCSFQNLSNLEVNKSGAYHVHIASQTGQTPLLVNNSAFFRRGEVRDSKNHLTVEMLEHLDKITEEKLGSFGLKL</sequence>
<dbReference type="Gene3D" id="3.40.50.300">
    <property type="entry name" value="P-loop containing nucleotide triphosphate hydrolases"/>
    <property type="match status" value="3"/>
</dbReference>
<evidence type="ECO:0000256" key="5">
    <source>
        <dbReference type="ARBA" id="ARBA00022670"/>
    </source>
</evidence>
<evidence type="ECO:0000256" key="11">
    <source>
        <dbReference type="PIRSR" id="PIRSR600246-3"/>
    </source>
</evidence>
<dbReference type="EMBL" id="AP021423">
    <property type="protein sequence ID" value="BBN69669.1"/>
    <property type="molecule type" value="Genomic_DNA"/>
</dbReference>
<evidence type="ECO:0000259" key="13">
    <source>
        <dbReference type="Pfam" id="PF07727"/>
    </source>
</evidence>